<dbReference type="InterPro" id="IPR036291">
    <property type="entry name" value="NAD(P)-bd_dom_sf"/>
</dbReference>
<dbReference type="InterPro" id="IPR000873">
    <property type="entry name" value="AMP-dep_synth/lig_dom"/>
</dbReference>
<dbReference type="InterPro" id="IPR006162">
    <property type="entry name" value="Ppantetheine_attach_site"/>
</dbReference>
<dbReference type="PROSITE" id="PS00455">
    <property type="entry name" value="AMP_BINDING"/>
    <property type="match status" value="1"/>
</dbReference>
<dbReference type="InterPro" id="IPR016035">
    <property type="entry name" value="Acyl_Trfase/lysoPLipase"/>
</dbReference>
<dbReference type="Gene3D" id="3.30.300.30">
    <property type="match status" value="1"/>
</dbReference>
<gene>
    <name evidence="12" type="ORF">EJ913_15330</name>
</gene>
<dbReference type="InterPro" id="IPR013968">
    <property type="entry name" value="PKS_KR"/>
</dbReference>
<dbReference type="GO" id="GO:0004315">
    <property type="term" value="F:3-oxoacyl-[acyl-carrier-protein] synthase activity"/>
    <property type="evidence" value="ECO:0007669"/>
    <property type="project" value="InterPro"/>
</dbReference>
<dbReference type="Proteomes" id="UP000280346">
    <property type="component" value="Unassembled WGS sequence"/>
</dbReference>
<dbReference type="Pfam" id="PF16197">
    <property type="entry name" value="KAsynt_C_assoc"/>
    <property type="match status" value="1"/>
</dbReference>
<comment type="similarity">
    <text evidence="8">In the C-terminal section; belongs to the NRP synthetase family.</text>
</comment>
<dbReference type="PROSITE" id="PS00012">
    <property type="entry name" value="PHOSPHOPANTETHEINE"/>
    <property type="match status" value="1"/>
</dbReference>
<dbReference type="OrthoDB" id="9778690at2"/>
<organism evidence="12 13">
    <name type="scientific">Azospirillum doebereinerae</name>
    <dbReference type="NCBI Taxonomy" id="92933"/>
    <lineage>
        <taxon>Bacteria</taxon>
        <taxon>Pseudomonadati</taxon>
        <taxon>Pseudomonadota</taxon>
        <taxon>Alphaproteobacteria</taxon>
        <taxon>Rhodospirillales</taxon>
        <taxon>Azospirillaceae</taxon>
        <taxon>Azospirillum</taxon>
    </lineage>
</organism>
<dbReference type="Gene3D" id="3.40.47.10">
    <property type="match status" value="1"/>
</dbReference>
<keyword evidence="6" id="KW-0443">Lipid metabolism</keyword>
<dbReference type="PROSITE" id="PS50075">
    <property type="entry name" value="CARRIER"/>
    <property type="match status" value="2"/>
</dbReference>
<dbReference type="SMART" id="SM00822">
    <property type="entry name" value="PKS_KR"/>
    <property type="match status" value="1"/>
</dbReference>
<evidence type="ECO:0000256" key="6">
    <source>
        <dbReference type="ARBA" id="ARBA00023098"/>
    </source>
</evidence>
<dbReference type="SUPFAM" id="SSF51735">
    <property type="entry name" value="NAD(P)-binding Rossmann-fold domains"/>
    <property type="match status" value="2"/>
</dbReference>
<dbReference type="Pfam" id="PF00668">
    <property type="entry name" value="Condensation"/>
    <property type="match status" value="1"/>
</dbReference>
<evidence type="ECO:0000259" key="10">
    <source>
        <dbReference type="PROSITE" id="PS50075"/>
    </source>
</evidence>
<dbReference type="InterPro" id="IPR014030">
    <property type="entry name" value="Ketoacyl_synth_N"/>
</dbReference>
<dbReference type="CDD" id="cd05930">
    <property type="entry name" value="A_NRPS"/>
    <property type="match status" value="1"/>
</dbReference>
<dbReference type="InterPro" id="IPR029058">
    <property type="entry name" value="AB_hydrolase_fold"/>
</dbReference>
<dbReference type="CDD" id="cd00833">
    <property type="entry name" value="PKS"/>
    <property type="match status" value="1"/>
</dbReference>
<dbReference type="InterPro" id="IPR050091">
    <property type="entry name" value="PKS_NRPS_Biosynth_Enz"/>
</dbReference>
<dbReference type="InterPro" id="IPR045851">
    <property type="entry name" value="AMP-bd_C_sf"/>
</dbReference>
<dbReference type="SMART" id="SM00825">
    <property type="entry name" value="PKS_KS"/>
    <property type="match status" value="1"/>
</dbReference>
<dbReference type="InterPro" id="IPR057326">
    <property type="entry name" value="KR_dom"/>
</dbReference>
<dbReference type="FunFam" id="1.10.1200.10:FF:000016">
    <property type="entry name" value="Non-ribosomal peptide synthase"/>
    <property type="match status" value="2"/>
</dbReference>
<dbReference type="SUPFAM" id="SSF55048">
    <property type="entry name" value="Probable ACP-binding domain of malonyl-CoA ACP transacylase"/>
    <property type="match status" value="1"/>
</dbReference>
<dbReference type="InterPro" id="IPR032821">
    <property type="entry name" value="PKS_assoc"/>
</dbReference>
<sequence length="2849" mass="303214">MTAGMTIPQPEPTEIAIVGMACRFPGAATVAEFWRNLRDGVETIRDFTDEELLARGVPPELVGNPSYVKRGVVLDGIETFDAALFGYSPQEAALLDPQNRLFLECAWEALESAGYGAESDTRDVGVFAGAGVNTYFLNNLAGNAEILDRFGSFQVMLGNDKDYLATLVSYKLNLTGPSVTVQTACSTSLVAIHMACQSLLNGECDMALAGGVALSTPQDGGYLHQEGMILSPDGRCRPFDAQAAGTLNGAGAGVVLLQPLAQALAQGSTILGIVKGSAVNNDGARKVGYTAPGPEGQARVIAEALDIAGIHPDQVGYVEAHGTATPLGDPIEFTALTKAFRARTDRIGACAVGSLKSNMGHAGAAAGVAGVIKAALCLGHRQIPPTLHFQAPNPALGLEDSPFFVNDRLIDWTAEPGSRVAAVSSFGIGGTNAHLVLAENRFAETAPPSPGERWRILPLSARAPEALAPMAASLSAYLGASAVDPADAAHTLQTGRKAFDHRAFALGRTSEELRRALDAGPAALAAKPGRGVAFLLTGHGGQSVGMTRRLCETQPVFREALRERAAALEARTGLDALAVLHPAPGREEWAEGQLRRMDVSQPVMFIVQMALARLWRSWGVEPQSVIGHSSGEYAAACLAGILSEEDALALVAARGRLMDTTAPGGMVALRNSESEIRPFLNDRLSLAVVNAHDMCVVSGHEDALQALQARLAGIGVDSRRLHVSRAAHSCTMDSILPAFAEAAAAVTFHPPRLPYVSGMTGERVDATVVSRPEYWVRHLREAVRFADGIGRVLEDPDALLLEIGPGNALGTFAKAHPSADPARPVVASLPHPQQDAEEEDAFLARSLARLWQAGVAVDWEAHGAGEKRRKVPLPTYPFQRRRCWIDPQEPTALPSATARIRRKTDPADWFLAPVWRRSPPLSGPSGTGPEHVLLFAGPDGLGEGLAAHLEIRGSAVTRVRPGDSYAPPDAGIATLRPDSPEDYRRLLADLGTVPRTILHAWSLIQPADALDEAQTVIERRLGFHSLCLLGKALGAGGAVHDLTVLTSGLHDVTGDEILCPEKSLIAGPAMVIPQEYPTLRTHLIDLIPPAPGGAREAALFDRIHAELTGDGRPARLSLRGAHRWLPAYTPQRLDTAGPQRRALRPNGVYLITGGLGGLGLEIAGHLAREAQARLALVGRTAYPPRAEWEGWIAAHGPDDPTRRVLERLLGFEAAGAELRLFAADAGRLDSMEAVFAALDAEWGTLHGVVHAAGAIGATTHRTLDEYDPAQCAEQFAPKPDGVRVLDRLLRGRDVDFCVLMSSMASVLGGLGFAAYAAANAALDTAAQRAEQRIPGRWIAMNWDSWQVRADDDGRGPGQLLRALEMSAAEGLDAFLRVLHHATAAQTLVTRGDLEPRLRQWIDLPPRADLPAPDTLPAPETGDVQGGLATVWRALLGHERIGPEDNFFDLGGHSLLATQVLAQIRHRFGVSLPMGALFRAPTLRALAEAVETAMAAPAETTERRTESGIPRRPADEPAVLSWPQQQLWVVDRMLPGTAAYNVPLALRLTGRLDRAALGRALDEIVRRHEALRTRFPSQGARPHQEIAPPAPVPLPVVSLRHLDGEALASAGKERLDAESSRPFDLAAGPPLRACLLETGAEEHIFLIVMHHIVTDGWSIALFMKELVALYEAFTRGQPSPLPEPAVQYADFAHWQRNALDDGALAGQLAYWRERLDGLPERHGLLGDFPPPEPRTFASATVTLPLGGDLARRVRAFAQGEGATPFMVLLAAFHALLFRHTGIDDQAVAVSVANRTRHWQEEIFGFFVNILVLRARPRPETGFRALVEEVRRTALEAYANQDLPFATLVEALRPQRRPDRHPLAQIGFVLQNLPYDSRPPDGLEIAFVEAGKNASPFDLVCSITEVGTEAGEDLVLSLEYATDLFRRDSVERMAVHYRTLLDGAVGAPDTALARLPLLPAGEMRDILERWSRDPAPTPAGLDPLPPPEPSCQSIVALFESIAAGRPDATALRFGGQAIGYAALKADAERLAAHLAGLGLPREAPVCVALPRGPELVVAFLGILKAGLAYAPLDPAAPPARQQGILEDLHHPPTLTAALVADILSGPPGPTPDVTVEPGDLAYIIHTSGSTGRPKGTMLTHGGLLALALEQRRLLGAGPGDRVLQLASSGFDASVWEFVMALGSGAELVMAPAGELMPGPGLTQLLHDRRITHLTITPSALAALPPRRLPDLKVLVAAGAALPADLVRRWAEGRVFINAYGPTETTVCATLGVCDSGASGKPTIGRPLEGWSVFVLDEQGNPVPDGVAGELHIGGAGLARGYWERPELTTQRFFDHTPTGERLYATGDRVVFRRGDGDAPAAIAPATIEFLGRLDEQIKLRGFRVEPGEVEAHLRRHPAVAQAAVVGHPQRDPTDLAAYLVPRDGVATDGLAARLRGDLAAALPDWMVPGFFVTLDSLPLTASGKIDHGRLPDPRGAFADSGYRAPRAGVEADLCALWEEVLGVAPIGVDTGFFDAGGTSLRAVELLARIERRFGVALPIARLFRHPTVAALAGPLAALVRGEGEREPWSPLVPLAEGGDGRPCFWFPGAGGSVLSFAPLARRLGDARPVYGLQPAGLDGLAPPDPDMDGMAARAVAAIRTAQPAGPYRLGGHSFGAKLAFAAAQHLLRDGEAVELLTVLDGYAPGPNPLAEAGTREDGVWLAAVVEELAAAAGRSLSIGPDRFAGLDAETALDQALALLRESHVPDIGRAALRGMARVMRSCAAMDYDPPDARPVPVLLLRAEETLNRPDRHRLPAALAGDDLGWERYSDGPPTVRTVPGNHFAVLDASSARILEECWNALDLEGLCVAEG</sequence>
<dbReference type="PANTHER" id="PTHR43775:SF51">
    <property type="entry name" value="INACTIVE PHENOLPHTHIOCEROL SYNTHESIS POLYKETIDE SYNTHASE TYPE I PKS1-RELATED"/>
    <property type="match status" value="1"/>
</dbReference>
<dbReference type="GO" id="GO:0044550">
    <property type="term" value="P:secondary metabolite biosynthetic process"/>
    <property type="evidence" value="ECO:0007669"/>
    <property type="project" value="UniProtKB-ARBA"/>
</dbReference>
<dbReference type="Gene3D" id="3.40.50.1820">
    <property type="entry name" value="alpha/beta hydrolase"/>
    <property type="match status" value="1"/>
</dbReference>
<dbReference type="SUPFAM" id="SSF52777">
    <property type="entry name" value="CoA-dependent acyltransferases"/>
    <property type="match status" value="2"/>
</dbReference>
<keyword evidence="7" id="KW-0511">Multifunctional enzyme</keyword>
<dbReference type="InterPro" id="IPR001227">
    <property type="entry name" value="Ac_transferase_dom_sf"/>
</dbReference>
<dbReference type="Gene3D" id="3.40.366.10">
    <property type="entry name" value="Malonyl-Coenzyme A Acyl Carrier Protein, domain 2"/>
    <property type="match status" value="1"/>
</dbReference>
<dbReference type="InterPro" id="IPR023213">
    <property type="entry name" value="CAT-like_dom_sf"/>
</dbReference>
<dbReference type="InterPro" id="IPR025110">
    <property type="entry name" value="AMP-bd_C"/>
</dbReference>
<dbReference type="PANTHER" id="PTHR43775">
    <property type="entry name" value="FATTY ACID SYNTHASE"/>
    <property type="match status" value="1"/>
</dbReference>
<dbReference type="InterPro" id="IPR020802">
    <property type="entry name" value="TesA-like"/>
</dbReference>
<feature type="domain" description="Carrier" evidence="10">
    <location>
        <begin position="2482"/>
        <end position="2557"/>
    </location>
</feature>
<evidence type="ECO:0000256" key="9">
    <source>
        <dbReference type="SAM" id="MobiDB-lite"/>
    </source>
</evidence>
<dbReference type="Pfam" id="PF00109">
    <property type="entry name" value="ketoacyl-synt"/>
    <property type="match status" value="1"/>
</dbReference>
<dbReference type="SUPFAM" id="SSF53474">
    <property type="entry name" value="alpha/beta-Hydrolases"/>
    <property type="match status" value="1"/>
</dbReference>
<dbReference type="SUPFAM" id="SSF53901">
    <property type="entry name" value="Thiolase-like"/>
    <property type="match status" value="1"/>
</dbReference>
<keyword evidence="5" id="KW-0276">Fatty acid metabolism</keyword>
<dbReference type="Pfam" id="PF00698">
    <property type="entry name" value="Acyl_transf_1"/>
    <property type="match status" value="1"/>
</dbReference>
<keyword evidence="13" id="KW-1185">Reference proteome</keyword>
<feature type="region of interest" description="Disordered" evidence="9">
    <location>
        <begin position="1493"/>
        <end position="1515"/>
    </location>
</feature>
<accession>A0A3S0V5Z8</accession>
<evidence type="ECO:0000256" key="2">
    <source>
        <dbReference type="ARBA" id="ARBA00022450"/>
    </source>
</evidence>
<feature type="domain" description="Carrier" evidence="10">
    <location>
        <begin position="1418"/>
        <end position="1493"/>
    </location>
</feature>
<dbReference type="PROSITE" id="PS00606">
    <property type="entry name" value="KS3_1"/>
    <property type="match status" value="1"/>
</dbReference>
<dbReference type="SUPFAM" id="SSF56801">
    <property type="entry name" value="Acetyl-CoA synthetase-like"/>
    <property type="match status" value="1"/>
</dbReference>
<dbReference type="InterPro" id="IPR020845">
    <property type="entry name" value="AMP-binding_CS"/>
</dbReference>
<dbReference type="SMART" id="SM00824">
    <property type="entry name" value="PKS_TE"/>
    <property type="match status" value="1"/>
</dbReference>
<reference evidence="12 13" key="1">
    <citation type="submission" date="2018-12" db="EMBL/GenBank/DDBJ databases">
        <authorList>
            <person name="Yang Y."/>
        </authorList>
    </citation>
    <scope>NUCLEOTIDE SEQUENCE [LARGE SCALE GENOMIC DNA]</scope>
    <source>
        <strain evidence="12 13">GSF71</strain>
    </source>
</reference>
<dbReference type="GO" id="GO:0031177">
    <property type="term" value="F:phosphopantetheine binding"/>
    <property type="evidence" value="ECO:0007669"/>
    <property type="project" value="InterPro"/>
</dbReference>
<evidence type="ECO:0000256" key="5">
    <source>
        <dbReference type="ARBA" id="ARBA00022832"/>
    </source>
</evidence>
<dbReference type="RefSeq" id="WP_126999344.1">
    <property type="nucleotide sequence ID" value="NZ_RZIJ01000011.1"/>
</dbReference>
<feature type="domain" description="Ketosynthase family 3 (KS3)" evidence="11">
    <location>
        <begin position="12"/>
        <end position="439"/>
    </location>
</feature>
<dbReference type="Gene3D" id="3.30.559.10">
    <property type="entry name" value="Chloramphenicol acetyltransferase-like domain"/>
    <property type="match status" value="1"/>
</dbReference>
<comment type="caution">
    <text evidence="12">The sequence shown here is derived from an EMBL/GenBank/DDBJ whole genome shotgun (WGS) entry which is preliminary data.</text>
</comment>
<evidence type="ECO:0000256" key="3">
    <source>
        <dbReference type="ARBA" id="ARBA00022553"/>
    </source>
</evidence>
<dbReference type="Pfam" id="PF21394">
    <property type="entry name" value="Beta-ketacyl_N"/>
    <property type="match status" value="1"/>
</dbReference>
<dbReference type="Gene3D" id="3.30.70.3290">
    <property type="match status" value="1"/>
</dbReference>
<dbReference type="FunFam" id="3.30.559.10:FF:000012">
    <property type="entry name" value="Non-ribosomal peptide synthetase"/>
    <property type="match status" value="1"/>
</dbReference>
<dbReference type="Pfam" id="PF00550">
    <property type="entry name" value="PP-binding"/>
    <property type="match status" value="2"/>
</dbReference>
<dbReference type="Gene3D" id="3.40.50.12780">
    <property type="entry name" value="N-terminal domain of ligase-like"/>
    <property type="match status" value="1"/>
</dbReference>
<dbReference type="InterPro" id="IPR014031">
    <property type="entry name" value="Ketoacyl_synth_C"/>
</dbReference>
<dbReference type="InterPro" id="IPR018201">
    <property type="entry name" value="Ketoacyl_synth_AS"/>
</dbReference>
<dbReference type="SMART" id="SM00827">
    <property type="entry name" value="PKS_AT"/>
    <property type="match status" value="1"/>
</dbReference>
<dbReference type="NCBIfam" id="TIGR01733">
    <property type="entry name" value="AA-adenyl-dom"/>
    <property type="match status" value="1"/>
</dbReference>
<dbReference type="Pfam" id="PF08659">
    <property type="entry name" value="KR"/>
    <property type="match status" value="1"/>
</dbReference>
<proteinExistence type="inferred from homology"/>
<dbReference type="InterPro" id="IPR020806">
    <property type="entry name" value="PKS_PP-bd"/>
</dbReference>
<keyword evidence="2" id="KW-0596">Phosphopantetheine</keyword>
<dbReference type="InterPro" id="IPR009081">
    <property type="entry name" value="PP-bd_ACP"/>
</dbReference>
<dbReference type="Pfam" id="PF13193">
    <property type="entry name" value="AMP-binding_C"/>
    <property type="match status" value="1"/>
</dbReference>
<dbReference type="Pfam" id="PF00501">
    <property type="entry name" value="AMP-binding"/>
    <property type="match status" value="1"/>
</dbReference>
<dbReference type="Pfam" id="PF00975">
    <property type="entry name" value="Thioesterase"/>
    <property type="match status" value="1"/>
</dbReference>
<dbReference type="InterPro" id="IPR016036">
    <property type="entry name" value="Malonyl_transacylase_ACP-bd"/>
</dbReference>
<dbReference type="SMART" id="SM00823">
    <property type="entry name" value="PKS_PP"/>
    <property type="match status" value="2"/>
</dbReference>
<dbReference type="InterPro" id="IPR010071">
    <property type="entry name" value="AA_adenyl_dom"/>
</dbReference>
<dbReference type="SUPFAM" id="SSF47336">
    <property type="entry name" value="ACP-like"/>
    <property type="match status" value="2"/>
</dbReference>
<comment type="cofactor">
    <cofactor evidence="1">
        <name>pantetheine 4'-phosphate</name>
        <dbReference type="ChEBI" id="CHEBI:47942"/>
    </cofactor>
</comment>
<dbReference type="InterPro" id="IPR014043">
    <property type="entry name" value="Acyl_transferase_dom"/>
</dbReference>
<dbReference type="PROSITE" id="PS52004">
    <property type="entry name" value="KS3_2"/>
    <property type="match status" value="1"/>
</dbReference>
<protein>
    <submittedName>
        <fullName evidence="12">Amino acid adenylation domain-containing protein</fullName>
    </submittedName>
</protein>
<evidence type="ECO:0000256" key="7">
    <source>
        <dbReference type="ARBA" id="ARBA00023268"/>
    </source>
</evidence>
<dbReference type="InterPro" id="IPR016039">
    <property type="entry name" value="Thiolase-like"/>
</dbReference>
<dbReference type="InterPro" id="IPR001031">
    <property type="entry name" value="Thioesterase"/>
</dbReference>
<evidence type="ECO:0000259" key="11">
    <source>
        <dbReference type="PROSITE" id="PS52004"/>
    </source>
</evidence>
<evidence type="ECO:0000313" key="13">
    <source>
        <dbReference type="Proteomes" id="UP000280346"/>
    </source>
</evidence>
<keyword evidence="3" id="KW-0597">Phosphoprotein</keyword>
<dbReference type="Pfam" id="PF02801">
    <property type="entry name" value="Ketoacyl-synt_C"/>
    <property type="match status" value="1"/>
</dbReference>
<dbReference type="SUPFAM" id="SSF52151">
    <property type="entry name" value="FabD/lysophospholipase-like"/>
    <property type="match status" value="1"/>
</dbReference>
<dbReference type="EMBL" id="RZIJ01000011">
    <property type="protein sequence ID" value="RUQ69733.1"/>
    <property type="molecule type" value="Genomic_DNA"/>
</dbReference>
<dbReference type="GO" id="GO:0004312">
    <property type="term" value="F:fatty acid synthase activity"/>
    <property type="evidence" value="ECO:0007669"/>
    <property type="project" value="TreeGrafter"/>
</dbReference>
<dbReference type="Gene3D" id="3.40.50.720">
    <property type="entry name" value="NAD(P)-binding Rossmann-like Domain"/>
    <property type="match status" value="1"/>
</dbReference>
<dbReference type="Gene3D" id="1.10.1200.10">
    <property type="entry name" value="ACP-like"/>
    <property type="match status" value="2"/>
</dbReference>
<dbReference type="Gene3D" id="3.30.559.30">
    <property type="entry name" value="Nonribosomal peptide synthetase, condensation domain"/>
    <property type="match status" value="1"/>
</dbReference>
<evidence type="ECO:0000256" key="8">
    <source>
        <dbReference type="ARBA" id="ARBA00029443"/>
    </source>
</evidence>
<dbReference type="InterPro" id="IPR001242">
    <property type="entry name" value="Condensation_dom"/>
</dbReference>
<dbReference type="InterPro" id="IPR042099">
    <property type="entry name" value="ANL_N_sf"/>
</dbReference>
<evidence type="ECO:0000256" key="1">
    <source>
        <dbReference type="ARBA" id="ARBA00001957"/>
    </source>
</evidence>
<dbReference type="GO" id="GO:0006633">
    <property type="term" value="P:fatty acid biosynthetic process"/>
    <property type="evidence" value="ECO:0007669"/>
    <property type="project" value="InterPro"/>
</dbReference>
<dbReference type="CDD" id="cd19531">
    <property type="entry name" value="LCL_NRPS-like"/>
    <property type="match status" value="1"/>
</dbReference>
<dbReference type="FunFam" id="3.40.47.10:FF:000042">
    <property type="entry name" value="Polyketide synthase Pks13"/>
    <property type="match status" value="1"/>
</dbReference>
<name>A0A3S0V5Z8_9PROT</name>
<dbReference type="InterPro" id="IPR049490">
    <property type="entry name" value="C883_1060-like_KR_N"/>
</dbReference>
<dbReference type="InterPro" id="IPR036736">
    <property type="entry name" value="ACP-like_sf"/>
</dbReference>
<keyword evidence="4" id="KW-0808">Transferase</keyword>
<evidence type="ECO:0000256" key="4">
    <source>
        <dbReference type="ARBA" id="ARBA00022679"/>
    </source>
</evidence>
<evidence type="ECO:0000313" key="12">
    <source>
        <dbReference type="EMBL" id="RUQ69733.1"/>
    </source>
</evidence>
<dbReference type="InterPro" id="IPR020841">
    <property type="entry name" value="PKS_Beta-ketoAc_synthase_dom"/>
</dbReference>